<dbReference type="RefSeq" id="WP_146562781.1">
    <property type="nucleotide sequence ID" value="NZ_SIHJ01000001.1"/>
</dbReference>
<evidence type="ECO:0000313" key="4">
    <source>
        <dbReference type="Proteomes" id="UP000316714"/>
    </source>
</evidence>
<name>A0A5C5VD34_9BACT</name>
<evidence type="ECO:0000313" key="3">
    <source>
        <dbReference type="EMBL" id="TWT36121.1"/>
    </source>
</evidence>
<proteinExistence type="predicted"/>
<feature type="chain" id="PRO_5022808773" evidence="1">
    <location>
        <begin position="20"/>
        <end position="743"/>
    </location>
</feature>
<feature type="signal peptide" evidence="1">
    <location>
        <begin position="1"/>
        <end position="19"/>
    </location>
</feature>
<dbReference type="InterPro" id="IPR002931">
    <property type="entry name" value="Transglutaminase-like"/>
</dbReference>
<dbReference type="EMBL" id="SIHJ01000001">
    <property type="protein sequence ID" value="TWT36121.1"/>
    <property type="molecule type" value="Genomic_DNA"/>
</dbReference>
<accession>A0A5C5VD34</accession>
<protein>
    <submittedName>
        <fullName evidence="3">Transglutaminase-like superfamily protein</fullName>
    </submittedName>
</protein>
<comment type="caution">
    <text evidence="3">The sequence shown here is derived from an EMBL/GenBank/DDBJ whole genome shotgun (WGS) entry which is preliminary data.</text>
</comment>
<dbReference type="OrthoDB" id="212511at2"/>
<dbReference type="Gene3D" id="1.25.40.10">
    <property type="entry name" value="Tetratricopeptide repeat domain"/>
    <property type="match status" value="1"/>
</dbReference>
<reference evidence="3 4" key="1">
    <citation type="submission" date="2019-02" db="EMBL/GenBank/DDBJ databases">
        <title>Deep-cultivation of Planctomycetes and their phenomic and genomic characterization uncovers novel biology.</title>
        <authorList>
            <person name="Wiegand S."/>
            <person name="Jogler M."/>
            <person name="Boedeker C."/>
            <person name="Pinto D."/>
            <person name="Vollmers J."/>
            <person name="Rivas-Marin E."/>
            <person name="Kohn T."/>
            <person name="Peeters S.H."/>
            <person name="Heuer A."/>
            <person name="Rast P."/>
            <person name="Oberbeckmann S."/>
            <person name="Bunk B."/>
            <person name="Jeske O."/>
            <person name="Meyerdierks A."/>
            <person name="Storesund J.E."/>
            <person name="Kallscheuer N."/>
            <person name="Luecker S."/>
            <person name="Lage O.M."/>
            <person name="Pohl T."/>
            <person name="Merkel B.J."/>
            <person name="Hornburger P."/>
            <person name="Mueller R.-W."/>
            <person name="Bruemmer F."/>
            <person name="Labrenz M."/>
            <person name="Spormann A.M."/>
            <person name="Op Den Camp H."/>
            <person name="Overmann J."/>
            <person name="Amann R."/>
            <person name="Jetten M.S.M."/>
            <person name="Mascher T."/>
            <person name="Medema M.H."/>
            <person name="Devos D.P."/>
            <person name="Kaster A.-K."/>
            <person name="Ovreas L."/>
            <person name="Rohde M."/>
            <person name="Galperin M.Y."/>
            <person name="Jogler C."/>
        </authorList>
    </citation>
    <scope>NUCLEOTIDE SEQUENCE [LARGE SCALE GENOMIC DNA]</scope>
    <source>
        <strain evidence="3 4">KOR34</strain>
    </source>
</reference>
<organism evidence="3 4">
    <name type="scientific">Posidoniimonas corsicana</name>
    <dbReference type="NCBI Taxonomy" id="1938618"/>
    <lineage>
        <taxon>Bacteria</taxon>
        <taxon>Pseudomonadati</taxon>
        <taxon>Planctomycetota</taxon>
        <taxon>Planctomycetia</taxon>
        <taxon>Pirellulales</taxon>
        <taxon>Lacipirellulaceae</taxon>
        <taxon>Posidoniimonas</taxon>
    </lineage>
</organism>
<feature type="domain" description="Transglutaminase-like" evidence="2">
    <location>
        <begin position="359"/>
        <end position="426"/>
    </location>
</feature>
<dbReference type="AlphaFoldDB" id="A0A5C5VD34"/>
<gene>
    <name evidence="3" type="ORF">KOR34_10200</name>
</gene>
<evidence type="ECO:0000259" key="2">
    <source>
        <dbReference type="Pfam" id="PF01841"/>
    </source>
</evidence>
<evidence type="ECO:0000256" key="1">
    <source>
        <dbReference type="SAM" id="SignalP"/>
    </source>
</evidence>
<dbReference type="Pfam" id="PF01841">
    <property type="entry name" value="Transglut_core"/>
    <property type="match status" value="1"/>
</dbReference>
<dbReference type="InterPro" id="IPR038765">
    <property type="entry name" value="Papain-like_cys_pep_sf"/>
</dbReference>
<dbReference type="InterPro" id="IPR011990">
    <property type="entry name" value="TPR-like_helical_dom_sf"/>
</dbReference>
<dbReference type="Proteomes" id="UP000316714">
    <property type="component" value="Unassembled WGS sequence"/>
</dbReference>
<sequence precursor="true">MNRSAYAPFLNLAVLLALAGTLLAPAGCRQRQESRYSAGSGGMGSAKEAAAMLESDFVKLDNLPDSIPLELSPPTVLLDSRFSSDGKDVEVTVSRPEGIAGAPWNTLEIVSGNANFRDLGVRPNDIIKLYMFPDSETRDRQNATGEVDPQMVTHEATDLLVAQVLDDLKLQVIDGIRPPGNLSIRVPEELYAETFGLRIDQLDDLRAQGKVDAFGVNIPAENVALDQLHNLVPTIAWPPRIEIWRNKDAKMQAITRALGRYARNGEPALGWEPTPDADELARLTESFNRWLRSRKQTNPVDPPELLASLPAELREKAPVADYISPDALNRDTFAVHEGRLIQQASWARDIAAWNAGDAFDPLPRAERLFDWVVRNVTLSNSPRLRNHRPWQTLVFGRGNAAKRSWLFAMLCRQQRIPCCVITLPAGDQGGGDWLWCGIVDHDQLYLFDPQLGLPLPGPDGKVLTFAQAQADPGLLDSLSRPDLSYPVDADSLANAEFAVVAEPLSLSSRAQQLQQQQSGSSAIVLTVDADEAAKLLEQAPGVSDVVLWRHPFENLRRELVLGAASNAAAETARNAAALDLRPFAWSPRLWQARLLYFRGMLETEREAKKKGVLHDPINDHRAAAQLYLHPRVRPSEKTLSQAVPNTERLQIYHRTKADATLWLAELKNEEGEHAQALQWFDRVDVDDPENDHLRDAVRYGKARALEGLGRNEEAAELYRGDDSPQRLGNLIRADRLAADANQP</sequence>
<dbReference type="Gene3D" id="3.10.620.30">
    <property type="match status" value="1"/>
</dbReference>
<keyword evidence="1" id="KW-0732">Signal</keyword>
<dbReference type="SUPFAM" id="SSF48452">
    <property type="entry name" value="TPR-like"/>
    <property type="match status" value="1"/>
</dbReference>
<dbReference type="SUPFAM" id="SSF54001">
    <property type="entry name" value="Cysteine proteinases"/>
    <property type="match status" value="1"/>
</dbReference>
<keyword evidence="4" id="KW-1185">Reference proteome</keyword>